<evidence type="ECO:0000313" key="2">
    <source>
        <dbReference type="EMBL" id="RXT34530.1"/>
    </source>
</evidence>
<name>A0A4Q1UL65_9BRAD</name>
<gene>
    <name evidence="2" type="ORF">B5V03_37915</name>
</gene>
<protein>
    <submittedName>
        <fullName evidence="2">Uncharacterized protein</fullName>
    </submittedName>
</protein>
<keyword evidence="1" id="KW-0472">Membrane</keyword>
<evidence type="ECO:0000256" key="1">
    <source>
        <dbReference type="SAM" id="Phobius"/>
    </source>
</evidence>
<feature type="transmembrane region" description="Helical" evidence="1">
    <location>
        <begin position="53"/>
        <end position="74"/>
    </location>
</feature>
<dbReference type="RefSeq" id="WP_129275590.1">
    <property type="nucleotide sequence ID" value="NZ_MZXW01000054.1"/>
</dbReference>
<evidence type="ECO:0000313" key="3">
    <source>
        <dbReference type="Proteomes" id="UP000290819"/>
    </source>
</evidence>
<dbReference type="Proteomes" id="UP000290819">
    <property type="component" value="Unassembled WGS sequence"/>
</dbReference>
<dbReference type="EMBL" id="MZXW01000054">
    <property type="protein sequence ID" value="RXT34530.1"/>
    <property type="molecule type" value="Genomic_DNA"/>
</dbReference>
<dbReference type="OrthoDB" id="8266205at2"/>
<dbReference type="AlphaFoldDB" id="A0A4Q1UL65"/>
<sequence length="143" mass="15410">MEYIRFAVKFASLACLCVLVGGYICLVYNGDIPKPDLDTFAKQVAPSLQTGGSLIAALAIAFGCFLTAIAPFVYAARSGDFFTVIVSLVALIVCCALLIYSRTVIDMVLAAIVYFTSAFISVVMYSTNRITEAISKTHDRQQA</sequence>
<reference evidence="2 3" key="1">
    <citation type="submission" date="2017-03" db="EMBL/GenBank/DDBJ databases">
        <authorList>
            <person name="Safronova V.I."/>
            <person name="Sazanova A.L."/>
            <person name="Chirak E.R."/>
        </authorList>
    </citation>
    <scope>NUCLEOTIDE SEQUENCE [LARGE SCALE GENOMIC DNA]</scope>
    <source>
        <strain evidence="2 3">Opo-243</strain>
    </source>
</reference>
<keyword evidence="1" id="KW-1133">Transmembrane helix</keyword>
<proteinExistence type="predicted"/>
<accession>A0A4Q1UL65</accession>
<keyword evidence="1" id="KW-0812">Transmembrane</keyword>
<comment type="caution">
    <text evidence="2">The sequence shown here is derived from an EMBL/GenBank/DDBJ whole genome shotgun (WGS) entry which is preliminary data.</text>
</comment>
<organism evidence="2 3">
    <name type="scientific">Bradyrhizobium betae</name>
    <dbReference type="NCBI Taxonomy" id="244734"/>
    <lineage>
        <taxon>Bacteria</taxon>
        <taxon>Pseudomonadati</taxon>
        <taxon>Pseudomonadota</taxon>
        <taxon>Alphaproteobacteria</taxon>
        <taxon>Hyphomicrobiales</taxon>
        <taxon>Nitrobacteraceae</taxon>
        <taxon>Bradyrhizobium</taxon>
    </lineage>
</organism>
<keyword evidence="3" id="KW-1185">Reference proteome</keyword>
<feature type="transmembrane region" description="Helical" evidence="1">
    <location>
        <begin position="81"/>
        <end position="101"/>
    </location>
</feature>
<feature type="transmembrane region" description="Helical" evidence="1">
    <location>
        <begin position="107"/>
        <end position="126"/>
    </location>
</feature>